<comment type="caution">
    <text evidence="1">The sequence shown here is derived from an EMBL/GenBank/DDBJ whole genome shotgun (WGS) entry which is preliminary data.</text>
</comment>
<gene>
    <name evidence="1" type="ORF">DCG58_18455</name>
</gene>
<proteinExistence type="predicted"/>
<name>A0A3B9H3A0_9PROT</name>
<dbReference type="GO" id="GO:0016020">
    <property type="term" value="C:membrane"/>
    <property type="evidence" value="ECO:0007669"/>
    <property type="project" value="InterPro"/>
</dbReference>
<reference evidence="1 2" key="1">
    <citation type="journal article" date="2018" name="Nat. Biotechnol.">
        <title>A standardized bacterial taxonomy based on genome phylogeny substantially revises the tree of life.</title>
        <authorList>
            <person name="Parks D.H."/>
            <person name="Chuvochina M."/>
            <person name="Waite D.W."/>
            <person name="Rinke C."/>
            <person name="Skarshewski A."/>
            <person name="Chaumeil P.A."/>
            <person name="Hugenholtz P."/>
        </authorList>
    </citation>
    <scope>NUCLEOTIDE SEQUENCE [LARGE SCALE GENOMIC DNA]</scope>
    <source>
        <strain evidence="1">UBA8733</strain>
    </source>
</reference>
<organism evidence="1 2">
    <name type="scientific">Hyphomonas adhaerens</name>
    <dbReference type="NCBI Taxonomy" id="81029"/>
    <lineage>
        <taxon>Bacteria</taxon>
        <taxon>Pseudomonadati</taxon>
        <taxon>Pseudomonadota</taxon>
        <taxon>Alphaproteobacteria</taxon>
        <taxon>Hyphomonadales</taxon>
        <taxon>Hyphomonadaceae</taxon>
        <taxon>Hyphomonas</taxon>
    </lineage>
</organism>
<dbReference type="CDD" id="cd01127">
    <property type="entry name" value="TrwB_TraG_TraD_VirD4"/>
    <property type="match status" value="1"/>
</dbReference>
<protein>
    <submittedName>
        <fullName evidence="1">Uncharacterized protein</fullName>
    </submittedName>
</protein>
<feature type="non-terminal residue" evidence="1">
    <location>
        <position position="721"/>
    </location>
</feature>
<dbReference type="EMBL" id="DMAN01000419">
    <property type="protein sequence ID" value="HAE29147.1"/>
    <property type="molecule type" value="Genomic_DNA"/>
</dbReference>
<dbReference type="AlphaFoldDB" id="A0A3B9H3A0"/>
<dbReference type="InterPro" id="IPR003688">
    <property type="entry name" value="TraG/VirD4"/>
</dbReference>
<dbReference type="InterPro" id="IPR027417">
    <property type="entry name" value="P-loop_NTPase"/>
</dbReference>
<accession>A0A3B9H3A0</accession>
<dbReference type="SUPFAM" id="SSF52540">
    <property type="entry name" value="P-loop containing nucleoside triphosphate hydrolases"/>
    <property type="match status" value="1"/>
</dbReference>
<sequence length="721" mass="79105">MSETKSLFGRAAKFVQDKAKESKDAYDKRQLIQSLTELHGLRHHYENVLAEYDFHLLDREQLPEPAALADMDVEALRSIGGGSLQQILGMARAQEAKLVEVIEHMNWAHSRLYMLRDFSRNLSVDLAECGMTRSNFRPAIHEVETQARARGGAIGGGSAVGALISIEQETLSVPVARIPEEMRRYLTGALYLGMFRIERKATRESLSRQMLAIAVENGALDHISNEYQHEVFSRTFPSLLRTIRSGVATDIVRLREFAASDEYFAPHIAAILAGGEPDFSEGPDVPGLNRFLPEERLGKINANLVAALRGDLAEPSNTAQTSDDQNLPTEPELTDAEAGAALELGFKRAFEPGSPDIAGAVRAYPDVIFDIENVGREMLNQALAKAGLEHEAPVNADFSVVENYRRVREQIDAAVMDFMYADAVRPVSNLTQQEKIALFAATALGDLSEFSRSHQLAYTTLIAWGNGKGELRLDQDAPYTSIRPQSPEYINAYMCSRVPDYEGILRQLIERARDVATHHDLPSVREFLGSMLVAETSASQGTALRGVLDYLPADRPQSDAAVFLGLKDGQPVTFLGDESLLTIGAPGTGKTQGQVIPTLMTGTHSMVVLDIKGELLKTTQRDLEARGVRVLQFSLIDGHPGAHGYNPMTYLPNEPKGMWRKAAQMSEMLLPDELAGNGPWLANARTLLTCHACAVKLERGEAATLKDVMRSVKGGIKFVDG</sequence>
<evidence type="ECO:0000313" key="1">
    <source>
        <dbReference type="EMBL" id="HAE29147.1"/>
    </source>
</evidence>
<evidence type="ECO:0000313" key="2">
    <source>
        <dbReference type="Proteomes" id="UP000259610"/>
    </source>
</evidence>
<dbReference type="Pfam" id="PF02534">
    <property type="entry name" value="T4SS-DNA_transf"/>
    <property type="match status" value="1"/>
</dbReference>
<dbReference type="Proteomes" id="UP000259610">
    <property type="component" value="Unassembled WGS sequence"/>
</dbReference>